<comment type="caution">
    <text evidence="1">The sequence shown here is derived from an EMBL/GenBank/DDBJ whole genome shotgun (WGS) entry which is preliminary data.</text>
</comment>
<gene>
    <name evidence="1" type="ORF">BU25DRAFT_421091</name>
</gene>
<protein>
    <submittedName>
        <fullName evidence="1">Uncharacterized protein</fullName>
    </submittedName>
</protein>
<organism evidence="1 2">
    <name type="scientific">Macroventuria anomochaeta</name>
    <dbReference type="NCBI Taxonomy" id="301207"/>
    <lineage>
        <taxon>Eukaryota</taxon>
        <taxon>Fungi</taxon>
        <taxon>Dikarya</taxon>
        <taxon>Ascomycota</taxon>
        <taxon>Pezizomycotina</taxon>
        <taxon>Dothideomycetes</taxon>
        <taxon>Pleosporomycetidae</taxon>
        <taxon>Pleosporales</taxon>
        <taxon>Pleosporineae</taxon>
        <taxon>Didymellaceae</taxon>
        <taxon>Macroventuria</taxon>
    </lineage>
</organism>
<evidence type="ECO:0000313" key="1">
    <source>
        <dbReference type="EMBL" id="KAF2628074.1"/>
    </source>
</evidence>
<accession>A0ACB6S4D7</accession>
<sequence length="138" mass="14358">MANLSIFDVWTACDDKLMAANRKALVALACCVRMECVVATMAFASIVMNVCPTEMRKRSAGIVPAGKGTCPLKVCCSRFGFCGTTSGFCEAQGQGSSLKTPSGICGSAPEHSTQSQGSSNANPPSEFKVLVRIVLAVA</sequence>
<proteinExistence type="predicted"/>
<dbReference type="EMBL" id="MU006714">
    <property type="protein sequence ID" value="KAF2628074.1"/>
    <property type="molecule type" value="Genomic_DNA"/>
</dbReference>
<name>A0ACB6S4D7_9PLEO</name>
<evidence type="ECO:0000313" key="2">
    <source>
        <dbReference type="Proteomes" id="UP000799754"/>
    </source>
</evidence>
<reference evidence="1" key="1">
    <citation type="journal article" date="2020" name="Stud. Mycol.">
        <title>101 Dothideomycetes genomes: a test case for predicting lifestyles and emergence of pathogens.</title>
        <authorList>
            <person name="Haridas S."/>
            <person name="Albert R."/>
            <person name="Binder M."/>
            <person name="Bloem J."/>
            <person name="Labutti K."/>
            <person name="Salamov A."/>
            <person name="Andreopoulos B."/>
            <person name="Baker S."/>
            <person name="Barry K."/>
            <person name="Bills G."/>
            <person name="Bluhm B."/>
            <person name="Cannon C."/>
            <person name="Castanera R."/>
            <person name="Culley D."/>
            <person name="Daum C."/>
            <person name="Ezra D."/>
            <person name="Gonzalez J."/>
            <person name="Henrissat B."/>
            <person name="Kuo A."/>
            <person name="Liang C."/>
            <person name="Lipzen A."/>
            <person name="Lutzoni F."/>
            <person name="Magnuson J."/>
            <person name="Mondo S."/>
            <person name="Nolan M."/>
            <person name="Ohm R."/>
            <person name="Pangilinan J."/>
            <person name="Park H.-J."/>
            <person name="Ramirez L."/>
            <person name="Alfaro M."/>
            <person name="Sun H."/>
            <person name="Tritt A."/>
            <person name="Yoshinaga Y."/>
            <person name="Zwiers L.-H."/>
            <person name="Turgeon B."/>
            <person name="Goodwin S."/>
            <person name="Spatafora J."/>
            <person name="Crous P."/>
            <person name="Grigoriev I."/>
        </authorList>
    </citation>
    <scope>NUCLEOTIDE SEQUENCE</scope>
    <source>
        <strain evidence="1">CBS 525.71</strain>
    </source>
</reference>
<dbReference type="Proteomes" id="UP000799754">
    <property type="component" value="Unassembled WGS sequence"/>
</dbReference>
<keyword evidence="2" id="KW-1185">Reference proteome</keyword>